<sequence length="87" mass="10303">MNLHHTGWVRENENNDVLQHDCLRLDSVNEEGNVSREIISYCMSELPPKFQVEEHDFFPKFTFSELSNQNITSQQLYLWSAPIDNIY</sequence>
<dbReference type="Proteomes" id="UP000663891">
    <property type="component" value="Unassembled WGS sequence"/>
</dbReference>
<accession>A0A815KN85</accession>
<evidence type="ECO:0000313" key="2">
    <source>
        <dbReference type="EMBL" id="CAF3794410.1"/>
    </source>
</evidence>
<dbReference type="EMBL" id="CAJOAY010001108">
    <property type="protein sequence ID" value="CAF3794410.1"/>
    <property type="molecule type" value="Genomic_DNA"/>
</dbReference>
<reference evidence="1" key="1">
    <citation type="submission" date="2021-02" db="EMBL/GenBank/DDBJ databases">
        <authorList>
            <person name="Nowell W R."/>
        </authorList>
    </citation>
    <scope>NUCLEOTIDE SEQUENCE</scope>
</reference>
<evidence type="ECO:0000313" key="3">
    <source>
        <dbReference type="Proteomes" id="UP000663891"/>
    </source>
</evidence>
<dbReference type="Proteomes" id="UP000663881">
    <property type="component" value="Unassembled WGS sequence"/>
</dbReference>
<gene>
    <name evidence="2" type="ORF">OKA104_LOCUS18104</name>
    <name evidence="1" type="ORF">VCS650_LOCUS36362</name>
</gene>
<comment type="caution">
    <text evidence="1">The sequence shown here is derived from an EMBL/GenBank/DDBJ whole genome shotgun (WGS) entry which is preliminary data.</text>
</comment>
<organism evidence="1 3">
    <name type="scientific">Adineta steineri</name>
    <dbReference type="NCBI Taxonomy" id="433720"/>
    <lineage>
        <taxon>Eukaryota</taxon>
        <taxon>Metazoa</taxon>
        <taxon>Spiralia</taxon>
        <taxon>Gnathifera</taxon>
        <taxon>Rotifera</taxon>
        <taxon>Eurotatoria</taxon>
        <taxon>Bdelloidea</taxon>
        <taxon>Adinetida</taxon>
        <taxon>Adinetidae</taxon>
        <taxon>Adineta</taxon>
    </lineage>
</organism>
<protein>
    <submittedName>
        <fullName evidence="1">Uncharacterized protein</fullName>
    </submittedName>
</protein>
<name>A0A815KN85_9BILA</name>
<evidence type="ECO:0000313" key="1">
    <source>
        <dbReference type="EMBL" id="CAF1398591.1"/>
    </source>
</evidence>
<dbReference type="AlphaFoldDB" id="A0A815KN85"/>
<dbReference type="OrthoDB" id="10040035at2759"/>
<dbReference type="EMBL" id="CAJNON010000885">
    <property type="protein sequence ID" value="CAF1398591.1"/>
    <property type="molecule type" value="Genomic_DNA"/>
</dbReference>
<proteinExistence type="predicted"/>